<dbReference type="PANTHER" id="PTHR47165">
    <property type="entry name" value="OS03G0429900 PROTEIN"/>
    <property type="match status" value="1"/>
</dbReference>
<dbReference type="InterPro" id="IPR012340">
    <property type="entry name" value="NA-bd_OB-fold"/>
</dbReference>
<dbReference type="GO" id="GO:0003677">
    <property type="term" value="F:DNA binding"/>
    <property type="evidence" value="ECO:0007669"/>
    <property type="project" value="UniProtKB-KW"/>
</dbReference>
<evidence type="ECO:0000313" key="3">
    <source>
        <dbReference type="Proteomes" id="UP000634136"/>
    </source>
</evidence>
<reference evidence="2" key="1">
    <citation type="submission" date="2020-09" db="EMBL/GenBank/DDBJ databases">
        <title>Genome-Enabled Discovery of Anthraquinone Biosynthesis in Senna tora.</title>
        <authorList>
            <person name="Kang S.-H."/>
            <person name="Pandey R.P."/>
            <person name="Lee C.-M."/>
            <person name="Sim J.-S."/>
            <person name="Jeong J.-T."/>
            <person name="Choi B.-S."/>
            <person name="Jung M."/>
            <person name="Ginzburg D."/>
            <person name="Zhao K."/>
            <person name="Won S.Y."/>
            <person name="Oh T.-J."/>
            <person name="Yu Y."/>
            <person name="Kim N.-H."/>
            <person name="Lee O.R."/>
            <person name="Lee T.-H."/>
            <person name="Bashyal P."/>
            <person name="Kim T.-S."/>
            <person name="Lee W.-H."/>
            <person name="Kawkins C."/>
            <person name="Kim C.-K."/>
            <person name="Kim J.S."/>
            <person name="Ahn B.O."/>
            <person name="Rhee S.Y."/>
            <person name="Sohng J.K."/>
        </authorList>
    </citation>
    <scope>NUCLEOTIDE SEQUENCE</scope>
    <source>
        <tissue evidence="2">Leaf</tissue>
    </source>
</reference>
<keyword evidence="2" id="KW-0238">DNA-binding</keyword>
<protein>
    <submittedName>
        <fullName evidence="2">Replication protein A 70 kDa DNA-binding subunit B-like</fullName>
    </submittedName>
</protein>
<proteinExistence type="predicted"/>
<dbReference type="Gene3D" id="2.40.50.140">
    <property type="entry name" value="Nucleic acid-binding proteins"/>
    <property type="match status" value="1"/>
</dbReference>
<dbReference type="InterPro" id="IPR013955">
    <property type="entry name" value="Rep_factor-A_C"/>
</dbReference>
<evidence type="ECO:0000313" key="2">
    <source>
        <dbReference type="EMBL" id="KAF7826707.1"/>
    </source>
</evidence>
<accession>A0A834TSR1</accession>
<evidence type="ECO:0000259" key="1">
    <source>
        <dbReference type="Pfam" id="PF08646"/>
    </source>
</evidence>
<dbReference type="OrthoDB" id="1928343at2759"/>
<gene>
    <name evidence="2" type="ORF">G2W53_017871</name>
</gene>
<keyword evidence="3" id="KW-1185">Reference proteome</keyword>
<dbReference type="AlphaFoldDB" id="A0A834TSR1"/>
<comment type="caution">
    <text evidence="2">The sequence shown here is derived from an EMBL/GenBank/DDBJ whole genome shotgun (WGS) entry which is preliminary data.</text>
</comment>
<dbReference type="PANTHER" id="PTHR47165:SF4">
    <property type="entry name" value="OS03G0429900 PROTEIN"/>
    <property type="match status" value="1"/>
</dbReference>
<dbReference type="Pfam" id="PF08646">
    <property type="entry name" value="Rep_fac-A_C"/>
    <property type="match status" value="1"/>
</dbReference>
<dbReference type="SUPFAM" id="SSF50249">
    <property type="entry name" value="Nucleic acid-binding proteins"/>
    <property type="match status" value="1"/>
</dbReference>
<dbReference type="Proteomes" id="UP000634136">
    <property type="component" value="Unassembled WGS sequence"/>
</dbReference>
<sequence>MASRNQPLTSMNPLQHRDTTIKVRVVRLWFVPPYSSNMSKPNPGAVANQMVLCDSESGGNFRITTHSFKINFQFGTRVMPTVDDPKIHKYGFEWVTAESITSGNAYEKTLVVSLSCISELLYSADESVHCTIGSVLKVNTDKAWFYNACTKCKRKVEEDGESFYCNYCATPMSTAIPRFRLELVVIDDTALANFTLFYRDAASFLGVSVEFMKNKAEKVVATDQNGDTNIGSSFSQDVIAVVDSGESLTSNQEAEKITLNKESATPNNAMEGRSLSFSEEVTSEDRYTTISNKGNSYEESNTKRRVHDFNEVNIVSQDVLKKVKLEKL</sequence>
<name>A0A834TSR1_9FABA</name>
<organism evidence="2 3">
    <name type="scientific">Senna tora</name>
    <dbReference type="NCBI Taxonomy" id="362788"/>
    <lineage>
        <taxon>Eukaryota</taxon>
        <taxon>Viridiplantae</taxon>
        <taxon>Streptophyta</taxon>
        <taxon>Embryophyta</taxon>
        <taxon>Tracheophyta</taxon>
        <taxon>Spermatophyta</taxon>
        <taxon>Magnoliopsida</taxon>
        <taxon>eudicotyledons</taxon>
        <taxon>Gunneridae</taxon>
        <taxon>Pentapetalae</taxon>
        <taxon>rosids</taxon>
        <taxon>fabids</taxon>
        <taxon>Fabales</taxon>
        <taxon>Fabaceae</taxon>
        <taxon>Caesalpinioideae</taxon>
        <taxon>Cassia clade</taxon>
        <taxon>Senna</taxon>
    </lineage>
</organism>
<dbReference type="EMBL" id="JAAIUW010000006">
    <property type="protein sequence ID" value="KAF7826707.1"/>
    <property type="molecule type" value="Genomic_DNA"/>
</dbReference>
<feature type="domain" description="Replication factor A C-terminal" evidence="1">
    <location>
        <begin position="133"/>
        <end position="217"/>
    </location>
</feature>